<evidence type="ECO:0000256" key="4">
    <source>
        <dbReference type="ARBA" id="ARBA00022737"/>
    </source>
</evidence>
<gene>
    <name evidence="9" type="ORF">C6V80_05005</name>
    <name evidence="10" type="ORF">EDC58_0426</name>
</gene>
<evidence type="ECO:0000313" key="11">
    <source>
        <dbReference type="Proteomes" id="UP000272781"/>
    </source>
</evidence>
<dbReference type="Proteomes" id="UP000272781">
    <property type="component" value="Unassembled WGS sequence"/>
</dbReference>
<dbReference type="GO" id="GO:0008800">
    <property type="term" value="F:beta-lactamase activity"/>
    <property type="evidence" value="ECO:0007669"/>
    <property type="project" value="UniProtKB-EC"/>
</dbReference>
<dbReference type="SMART" id="SM00671">
    <property type="entry name" value="SEL1"/>
    <property type="match status" value="3"/>
</dbReference>
<evidence type="ECO:0000256" key="5">
    <source>
        <dbReference type="ARBA" id="ARBA00022801"/>
    </source>
</evidence>
<dbReference type="RefSeq" id="WP_123351849.1">
    <property type="nucleotide sequence ID" value="NZ_CP027432.2"/>
</dbReference>
<dbReference type="InterPro" id="IPR006597">
    <property type="entry name" value="Sel1-like"/>
</dbReference>
<dbReference type="InterPro" id="IPR040239">
    <property type="entry name" value="HcpB-like"/>
</dbReference>
<reference evidence="10 11" key="2">
    <citation type="submission" date="2018-11" db="EMBL/GenBank/DDBJ databases">
        <title>Genomic Encyclopedia of Type Strains, Phase IV (KMG-IV): sequencing the most valuable type-strain genomes for metagenomic binning, comparative biology and taxonomic classification.</title>
        <authorList>
            <person name="Goeker M."/>
        </authorList>
    </citation>
    <scope>NUCLEOTIDE SEQUENCE [LARGE SCALE GENOMIC DNA]</scope>
    <source>
        <strain evidence="10 11">DSM 27783</strain>
    </source>
</reference>
<evidence type="ECO:0000256" key="2">
    <source>
        <dbReference type="ARBA" id="ARBA00008486"/>
    </source>
</evidence>
<dbReference type="SUPFAM" id="SSF81901">
    <property type="entry name" value="HCP-like"/>
    <property type="match status" value="1"/>
</dbReference>
<keyword evidence="4" id="KW-0677">Repeat</keyword>
<evidence type="ECO:0000313" key="10">
    <source>
        <dbReference type="EMBL" id="ROR40944.1"/>
    </source>
</evidence>
<keyword evidence="8" id="KW-0046">Antibiotic resistance</keyword>
<proteinExistence type="inferred from homology"/>
<dbReference type="PANTHER" id="PTHR13891">
    <property type="entry name" value="CYTOCHROME C OXIDASE ASSEMBLY FACTOR 7"/>
    <property type="match status" value="1"/>
</dbReference>
<dbReference type="EC" id="3.5.2.6" evidence="3"/>
<evidence type="ECO:0000256" key="3">
    <source>
        <dbReference type="ARBA" id="ARBA00012865"/>
    </source>
</evidence>
<keyword evidence="5" id="KW-0378">Hydrolase</keyword>
<evidence type="ECO:0000256" key="8">
    <source>
        <dbReference type="ARBA" id="ARBA00023251"/>
    </source>
</evidence>
<dbReference type="InterPro" id="IPR011990">
    <property type="entry name" value="TPR-like_helical_dom_sf"/>
</dbReference>
<keyword evidence="6" id="KW-0802">TPR repeat</keyword>
<reference evidence="9" key="3">
    <citation type="submission" date="2019-06" db="EMBL/GenBank/DDBJ databases">
        <title>A comparative analysis of the Nautiliaceae.</title>
        <authorList>
            <person name="Grosche A."/>
            <person name="Smedile F."/>
            <person name="Vetriani C."/>
        </authorList>
    </citation>
    <scope>NUCLEOTIDE SEQUENCE</scope>
    <source>
        <strain evidence="9">TB6</strain>
    </source>
</reference>
<evidence type="ECO:0000256" key="1">
    <source>
        <dbReference type="ARBA" id="ARBA00001526"/>
    </source>
</evidence>
<comment type="catalytic activity">
    <reaction evidence="1">
        <text>a beta-lactam + H2O = a substituted beta-amino acid</text>
        <dbReference type="Rhea" id="RHEA:20401"/>
        <dbReference type="ChEBI" id="CHEBI:15377"/>
        <dbReference type="ChEBI" id="CHEBI:35627"/>
        <dbReference type="ChEBI" id="CHEBI:140347"/>
        <dbReference type="EC" id="3.5.2.6"/>
    </reaction>
</comment>
<dbReference type="Pfam" id="PF08238">
    <property type="entry name" value="Sel1"/>
    <property type="match status" value="1"/>
</dbReference>
<organism evidence="10 11">
    <name type="scientific">Caminibacter pacificus</name>
    <dbReference type="NCBI Taxonomy" id="1424653"/>
    <lineage>
        <taxon>Bacteria</taxon>
        <taxon>Pseudomonadati</taxon>
        <taxon>Campylobacterota</taxon>
        <taxon>Epsilonproteobacteria</taxon>
        <taxon>Nautiliales</taxon>
        <taxon>Nautiliaceae</taxon>
        <taxon>Caminibacter</taxon>
    </lineage>
</organism>
<dbReference type="AlphaFoldDB" id="A0AAJ4RE78"/>
<evidence type="ECO:0000256" key="6">
    <source>
        <dbReference type="ARBA" id="ARBA00022803"/>
    </source>
</evidence>
<keyword evidence="7" id="KW-1015">Disulfide bond</keyword>
<sequence>MKKVVLFIFITISLLKGELNKDDIFKVNTANIYKQINEYIKVKKILNNSSNENPDSKYKFLKEECNKNNNAVACAVYGEYLFEKKGIKQLGESYIKKSCDLNNEVGCAKLLQLKEKYEKNYNNKELLDKLCKIGNQPDMAGYGCFMLAKKYLETKGKTQQGLNYLKRACFLKHQPSCYVLGILYYKGLSTLPKDDEKAKKYIKKACDLGYERACVFEIKMYAENKQIKQNEQRVLSIAKRTCDEFNNPKTCFIYAMIKLDDIVSQNKNTNNVSVPSEIVNYFQKSCNLGLEKACEILKSFK</sequence>
<evidence type="ECO:0000256" key="7">
    <source>
        <dbReference type="ARBA" id="ARBA00023157"/>
    </source>
</evidence>
<evidence type="ECO:0000313" key="9">
    <source>
        <dbReference type="EMBL" id="QCI28336.1"/>
    </source>
</evidence>
<dbReference type="Proteomes" id="UP000298805">
    <property type="component" value="Chromosome"/>
</dbReference>
<dbReference type="Gene3D" id="1.25.40.10">
    <property type="entry name" value="Tetratricopeptide repeat domain"/>
    <property type="match status" value="1"/>
</dbReference>
<dbReference type="GO" id="GO:0046677">
    <property type="term" value="P:response to antibiotic"/>
    <property type="evidence" value="ECO:0007669"/>
    <property type="project" value="UniProtKB-KW"/>
</dbReference>
<name>A0AAJ4RE78_9BACT</name>
<comment type="similarity">
    <text evidence="2">Belongs to the hcp beta-lactamase family.</text>
</comment>
<dbReference type="EMBL" id="CP027432">
    <property type="protein sequence ID" value="QCI28336.1"/>
    <property type="molecule type" value="Genomic_DNA"/>
</dbReference>
<accession>A0AAJ4RE78</accession>
<dbReference type="EMBL" id="RJVK01000001">
    <property type="protein sequence ID" value="ROR40944.1"/>
    <property type="molecule type" value="Genomic_DNA"/>
</dbReference>
<evidence type="ECO:0000313" key="12">
    <source>
        <dbReference type="Proteomes" id="UP000298805"/>
    </source>
</evidence>
<keyword evidence="12" id="KW-1185">Reference proteome</keyword>
<dbReference type="PANTHER" id="PTHR13891:SF1">
    <property type="entry name" value="CYTOCHROME C OXIDASE ASSEMBLY FACTOR 7"/>
    <property type="match status" value="1"/>
</dbReference>
<reference evidence="12" key="1">
    <citation type="submission" date="2018-03" db="EMBL/GenBank/DDBJ databases">
        <title>A comparative analysis of the Nautiliaceae.</title>
        <authorList>
            <person name="Grosche A."/>
            <person name="Smedile F."/>
            <person name="Vetriani C."/>
        </authorList>
    </citation>
    <scope>NUCLEOTIDE SEQUENCE [LARGE SCALE GENOMIC DNA]</scope>
    <source>
        <strain evidence="12">TB6</strain>
    </source>
</reference>
<protein>
    <recommendedName>
        <fullName evidence="3">beta-lactamase</fullName>
        <ecNumber evidence="3">3.5.2.6</ecNumber>
    </recommendedName>
</protein>